<comment type="caution">
    <text evidence="1">The sequence shown here is derived from an EMBL/GenBank/DDBJ whole genome shotgun (WGS) entry which is preliminary data.</text>
</comment>
<keyword evidence="2" id="KW-1185">Reference proteome</keyword>
<dbReference type="Gene3D" id="3.40.710.10">
    <property type="entry name" value="DD-peptidase/beta-lactamase superfamily"/>
    <property type="match status" value="1"/>
</dbReference>
<reference evidence="1" key="1">
    <citation type="submission" date="2023-04" db="EMBL/GenBank/DDBJ databases">
        <title>Aspergillus oryzae var. brunneus NBRC 4377.</title>
        <authorList>
            <person name="Ichikawa N."/>
            <person name="Sato H."/>
            <person name="Tonouchi N."/>
        </authorList>
    </citation>
    <scope>NUCLEOTIDE SEQUENCE</scope>
    <source>
        <strain evidence="1">NBRC 4377</strain>
    </source>
</reference>
<dbReference type="SUPFAM" id="SSF56601">
    <property type="entry name" value="beta-lactamase/transpeptidase-like"/>
    <property type="match status" value="1"/>
</dbReference>
<proteinExistence type="predicted"/>
<protein>
    <submittedName>
        <fullName evidence="1">Unnamed protein product</fullName>
    </submittedName>
</protein>
<gene>
    <name evidence="1" type="ORF">Aory05_000878900</name>
</gene>
<evidence type="ECO:0000313" key="2">
    <source>
        <dbReference type="Proteomes" id="UP001165189"/>
    </source>
</evidence>
<dbReference type="EMBL" id="BSYB01000039">
    <property type="protein sequence ID" value="GMG50264.1"/>
    <property type="molecule type" value="Genomic_DNA"/>
</dbReference>
<dbReference type="Proteomes" id="UP001165189">
    <property type="component" value="Unassembled WGS sequence"/>
</dbReference>
<evidence type="ECO:0000313" key="1">
    <source>
        <dbReference type="EMBL" id="GMG50264.1"/>
    </source>
</evidence>
<organism evidence="1 2">
    <name type="scientific">Aspergillus oryzae var. brunneus</name>
    <dbReference type="NCBI Taxonomy" id="332754"/>
    <lineage>
        <taxon>Eukaryota</taxon>
        <taxon>Fungi</taxon>
        <taxon>Dikarya</taxon>
        <taxon>Ascomycota</taxon>
        <taxon>Pezizomycotina</taxon>
        <taxon>Eurotiomycetes</taxon>
        <taxon>Eurotiomycetidae</taxon>
        <taxon>Eurotiales</taxon>
        <taxon>Aspergillaceae</taxon>
        <taxon>Aspergillus</taxon>
        <taxon>Aspergillus subgen. Circumdati</taxon>
    </lineage>
</organism>
<sequence length="254" mass="26381">MGYRVSVGQGTKSLKSGPIILKQPAQDDLGGIGLFSTPMDFVKLLSALLDGGYPLLTRESVDVLLQPQLSEASREAMPRALGAQMRRVLGIKDAGDTQQADHSLAGTVTLRDIAGRRRAGTVNWSGLPNLHWVTHRLDDGVVVEGLALVEGAAVDSQLALVESRAAGFAPEAELHVPRVGRGSGSGCCGDAHAEGKSRGEDGGEEHFEWLCCGGGCYGNCYGSCFGAVVGSVVVFYTGGCEVVVEVVGVGVVGK</sequence>
<name>A0ABQ6KXI4_ASPOZ</name>
<accession>A0ABQ6KXI4</accession>
<dbReference type="InterPro" id="IPR012338">
    <property type="entry name" value="Beta-lactam/transpept-like"/>
</dbReference>